<dbReference type="Proteomes" id="UP000676336">
    <property type="component" value="Unassembled WGS sequence"/>
</dbReference>
<dbReference type="GO" id="GO:0008270">
    <property type="term" value="F:zinc ion binding"/>
    <property type="evidence" value="ECO:0007669"/>
    <property type="project" value="UniProtKB-KW"/>
</dbReference>
<protein>
    <recommendedName>
        <fullName evidence="7">RING-type domain-containing protein</fullName>
    </recommendedName>
</protein>
<dbReference type="Proteomes" id="UP000663855">
    <property type="component" value="Unassembled WGS sequence"/>
</dbReference>
<evidence type="ECO:0000313" key="12">
    <source>
        <dbReference type="EMBL" id="CAF4760196.1"/>
    </source>
</evidence>
<dbReference type="GO" id="GO:0005634">
    <property type="term" value="C:nucleus"/>
    <property type="evidence" value="ECO:0007669"/>
    <property type="project" value="UniProtKB-SubCell"/>
</dbReference>
<gene>
    <name evidence="8" type="ORF">CJN711_LOCUS3599</name>
    <name evidence="12" type="ORF">GIL414_LOCUS45517</name>
    <name evidence="9" type="ORF">KQP761_LOCUS24746</name>
    <name evidence="10" type="ORF">MBJ925_LOCUS30411</name>
    <name evidence="11" type="ORF">SMN809_LOCUS38612</name>
</gene>
<organism evidence="9 13">
    <name type="scientific">Rotaria magnacalcarata</name>
    <dbReference type="NCBI Taxonomy" id="392030"/>
    <lineage>
        <taxon>Eukaryota</taxon>
        <taxon>Metazoa</taxon>
        <taxon>Spiralia</taxon>
        <taxon>Gnathifera</taxon>
        <taxon>Rotifera</taxon>
        <taxon>Eurotatoria</taxon>
        <taxon>Bdelloidea</taxon>
        <taxon>Philodinida</taxon>
        <taxon>Philodinidae</taxon>
        <taxon>Rotaria</taxon>
    </lineage>
</organism>
<evidence type="ECO:0000256" key="2">
    <source>
        <dbReference type="ARBA" id="ARBA00022723"/>
    </source>
</evidence>
<evidence type="ECO:0000313" key="8">
    <source>
        <dbReference type="EMBL" id="CAF1026871.1"/>
    </source>
</evidence>
<dbReference type="Proteomes" id="UP000681720">
    <property type="component" value="Unassembled WGS sequence"/>
</dbReference>
<dbReference type="PROSITE" id="PS00518">
    <property type="entry name" value="ZF_RING_1"/>
    <property type="match status" value="1"/>
</dbReference>
<feature type="domain" description="RING-type" evidence="7">
    <location>
        <begin position="17"/>
        <end position="57"/>
    </location>
</feature>
<dbReference type="Proteomes" id="UP000663834">
    <property type="component" value="Unassembled WGS sequence"/>
</dbReference>
<dbReference type="Proteomes" id="UP000663824">
    <property type="component" value="Unassembled WGS sequence"/>
</dbReference>
<comment type="caution">
    <text evidence="9">The sequence shown here is derived from an EMBL/GenBank/DDBJ whole genome shotgun (WGS) entry which is preliminary data.</text>
</comment>
<evidence type="ECO:0000313" key="11">
    <source>
        <dbReference type="EMBL" id="CAF4589180.1"/>
    </source>
</evidence>
<dbReference type="EMBL" id="CAJOBJ010140405">
    <property type="protein sequence ID" value="CAF4760196.1"/>
    <property type="molecule type" value="Genomic_DNA"/>
</dbReference>
<dbReference type="InterPro" id="IPR001841">
    <property type="entry name" value="Znf_RING"/>
</dbReference>
<dbReference type="EMBL" id="CAJNOW010013500">
    <property type="protein sequence ID" value="CAF1621586.1"/>
    <property type="molecule type" value="Genomic_DNA"/>
</dbReference>
<sequence>MDKIVIETTFANSLFKCSLCNGLIHLATVINECFHRFCKLCIVNYFEKNHNACPTCQIIIVNPLQKLKFDLTFQRLLYKLYSGEIACKSSLLPTNELTRIQIETKINVYLEYWDISLDLFPNESRTILSKCYLQCQAGTPLVAIEKFLRIKHSLSSTMKIDFFYESFLLDIDSERLIDICYCFDITNKNSSLVIRFTVSPYGYKAIMKRIRQSKQPTPLKIDVLEPIANSSLSSTSSVDSKLKVKLCRSQSSTNDWYISQSKTPSELPDLINSCENRTDHKPISLKKKTILNKPRRRRIRFIPTMVRVPPSIFDRLSNKQYDFDIFQSNEMNVDNNLTDIFDDVQQTSSNQKTVCKVPPYTPETSSLYDNAPLDLSLK</sequence>
<evidence type="ECO:0000256" key="5">
    <source>
        <dbReference type="ARBA" id="ARBA00023242"/>
    </source>
</evidence>
<dbReference type="EMBL" id="CAJOBI010101322">
    <property type="protein sequence ID" value="CAF4589180.1"/>
    <property type="molecule type" value="Genomic_DNA"/>
</dbReference>
<evidence type="ECO:0000313" key="9">
    <source>
        <dbReference type="EMBL" id="CAF1621586.1"/>
    </source>
</evidence>
<keyword evidence="3 6" id="KW-0863">Zinc-finger</keyword>
<dbReference type="OrthoDB" id="654191at2759"/>
<dbReference type="InterPro" id="IPR051507">
    <property type="entry name" value="PcG_RING_finger"/>
</dbReference>
<comment type="subcellular location">
    <subcellularLocation>
        <location evidence="1">Nucleus</location>
    </subcellularLocation>
</comment>
<accession>A0A816CKQ2</accession>
<evidence type="ECO:0000313" key="10">
    <source>
        <dbReference type="EMBL" id="CAF2146072.1"/>
    </source>
</evidence>
<keyword evidence="5" id="KW-0539">Nucleus</keyword>
<evidence type="ECO:0000313" key="13">
    <source>
        <dbReference type="Proteomes" id="UP000663834"/>
    </source>
</evidence>
<dbReference type="SUPFAM" id="SSF57850">
    <property type="entry name" value="RING/U-box"/>
    <property type="match status" value="1"/>
</dbReference>
<keyword evidence="2" id="KW-0479">Metal-binding</keyword>
<proteinExistence type="predicted"/>
<dbReference type="AlphaFoldDB" id="A0A816CKQ2"/>
<evidence type="ECO:0000256" key="1">
    <source>
        <dbReference type="ARBA" id="ARBA00004123"/>
    </source>
</evidence>
<evidence type="ECO:0000256" key="3">
    <source>
        <dbReference type="ARBA" id="ARBA00022771"/>
    </source>
</evidence>
<keyword evidence="4" id="KW-0862">Zinc</keyword>
<dbReference type="InterPro" id="IPR017907">
    <property type="entry name" value="Znf_RING_CS"/>
</dbReference>
<evidence type="ECO:0000256" key="4">
    <source>
        <dbReference type="ARBA" id="ARBA00022833"/>
    </source>
</evidence>
<dbReference type="PROSITE" id="PS50089">
    <property type="entry name" value="ZF_RING_2"/>
    <property type="match status" value="1"/>
</dbReference>
<evidence type="ECO:0000256" key="6">
    <source>
        <dbReference type="PROSITE-ProRule" id="PRU00175"/>
    </source>
</evidence>
<dbReference type="SMART" id="SM00184">
    <property type="entry name" value="RING"/>
    <property type="match status" value="1"/>
</dbReference>
<dbReference type="Pfam" id="PF13923">
    <property type="entry name" value="zf-C3HC4_2"/>
    <property type="match status" value="1"/>
</dbReference>
<name>A0A816CKQ2_9BILA</name>
<evidence type="ECO:0000259" key="7">
    <source>
        <dbReference type="PROSITE" id="PS50089"/>
    </source>
</evidence>
<dbReference type="PANTHER" id="PTHR45893">
    <property type="entry name" value="POLYCOMB GROUP RING FINGER PROTEIN"/>
    <property type="match status" value="1"/>
</dbReference>
<dbReference type="EMBL" id="CAJNOV010000531">
    <property type="protein sequence ID" value="CAF1026871.1"/>
    <property type="molecule type" value="Genomic_DNA"/>
</dbReference>
<dbReference type="InterPro" id="IPR013083">
    <property type="entry name" value="Znf_RING/FYVE/PHD"/>
</dbReference>
<dbReference type="EMBL" id="CAJNRE010016429">
    <property type="protein sequence ID" value="CAF2146072.1"/>
    <property type="molecule type" value="Genomic_DNA"/>
</dbReference>
<reference evidence="9" key="1">
    <citation type="submission" date="2021-02" db="EMBL/GenBank/DDBJ databases">
        <authorList>
            <person name="Nowell W R."/>
        </authorList>
    </citation>
    <scope>NUCLEOTIDE SEQUENCE</scope>
</reference>
<dbReference type="Gene3D" id="3.30.40.10">
    <property type="entry name" value="Zinc/RING finger domain, C3HC4 (zinc finger)"/>
    <property type="match status" value="1"/>
</dbReference>
<dbReference type="Gene3D" id="3.10.20.90">
    <property type="entry name" value="Phosphatidylinositol 3-kinase Catalytic Subunit, Chain A, domain 1"/>
    <property type="match status" value="1"/>
</dbReference>